<protein>
    <submittedName>
        <fullName evidence="2">Uncharacterized protein</fullName>
    </submittedName>
</protein>
<keyword evidence="3" id="KW-1185">Reference proteome</keyword>
<proteinExistence type="predicted"/>
<keyword evidence="1" id="KW-0472">Membrane</keyword>
<comment type="caution">
    <text evidence="2">The sequence shown here is derived from an EMBL/GenBank/DDBJ whole genome shotgun (WGS) entry which is preliminary data.</text>
</comment>
<sequence>MKKGLSLSLKLLFKTFLMGILVSVLFELVFLKFTKFLNIDVNFDVEIFWVILVASFLTYIFSKKNIVNHLFINGCSRKRISTIRILSCIIYDILFFLLFVLYEIFYGDLISNITDTGTIIRLAVVYFSINFVSEISTFLNLIYKSISIKKGKGINKTFYRYIYSFIFIALAYSYRFIYPIIQKYYNDIVSIVILVVVFVLQVFLAYINKRIILKVDIRA</sequence>
<feature type="transmembrane region" description="Helical" evidence="1">
    <location>
        <begin position="118"/>
        <end position="141"/>
    </location>
</feature>
<evidence type="ECO:0000313" key="3">
    <source>
        <dbReference type="Proteomes" id="UP000823123"/>
    </source>
</evidence>
<dbReference type="EMBL" id="JACVDA010000001">
    <property type="protein sequence ID" value="MBK1467708.1"/>
    <property type="molecule type" value="Genomic_DNA"/>
</dbReference>
<feature type="transmembrane region" description="Helical" evidence="1">
    <location>
        <begin position="187"/>
        <end position="207"/>
    </location>
</feature>
<feature type="transmembrane region" description="Helical" evidence="1">
    <location>
        <begin position="83"/>
        <end position="106"/>
    </location>
</feature>
<organism evidence="2 3">
    <name type="scientific">Parvimonas parva</name>
    <dbReference type="NCBI Taxonomy" id="2769485"/>
    <lineage>
        <taxon>Bacteria</taxon>
        <taxon>Bacillati</taxon>
        <taxon>Bacillota</taxon>
        <taxon>Tissierellia</taxon>
        <taxon>Tissierellales</taxon>
        <taxon>Peptoniphilaceae</taxon>
        <taxon>Parvimonas</taxon>
    </lineage>
</organism>
<accession>A0ABS1C6H5</accession>
<gene>
    <name evidence="2" type="ORF">IBJ83_00020</name>
</gene>
<keyword evidence="1" id="KW-1133">Transmembrane helix</keyword>
<feature type="transmembrane region" description="Helical" evidence="1">
    <location>
        <begin position="45"/>
        <end position="62"/>
    </location>
</feature>
<evidence type="ECO:0000313" key="2">
    <source>
        <dbReference type="EMBL" id="MBK1467708.1"/>
    </source>
</evidence>
<dbReference type="RefSeq" id="WP_201274836.1">
    <property type="nucleotide sequence ID" value="NZ_JACVDA010000001.1"/>
</dbReference>
<reference evidence="2 3" key="1">
    <citation type="submission" date="2020-09" db="EMBL/GenBank/DDBJ databases">
        <title>Parvimonas S3374 sp. nov.</title>
        <authorList>
            <person name="Buhl M."/>
        </authorList>
    </citation>
    <scope>NUCLEOTIDE SEQUENCE [LARGE SCALE GENOMIC DNA]</scope>
    <source>
        <strain evidence="2 3">S3374</strain>
    </source>
</reference>
<feature type="transmembrane region" description="Helical" evidence="1">
    <location>
        <begin position="161"/>
        <end position="181"/>
    </location>
</feature>
<dbReference type="Proteomes" id="UP000823123">
    <property type="component" value="Unassembled WGS sequence"/>
</dbReference>
<keyword evidence="1" id="KW-0812">Transmembrane</keyword>
<feature type="transmembrane region" description="Helical" evidence="1">
    <location>
        <begin position="12"/>
        <end position="33"/>
    </location>
</feature>
<name>A0ABS1C6H5_9FIRM</name>
<evidence type="ECO:0000256" key="1">
    <source>
        <dbReference type="SAM" id="Phobius"/>
    </source>
</evidence>